<protein>
    <submittedName>
        <fullName evidence="2">DUF3185 family protein</fullName>
    </submittedName>
</protein>
<organism evidence="2 3">
    <name type="scientific">Ferrovibrio xuzhouensis</name>
    <dbReference type="NCBI Taxonomy" id="1576914"/>
    <lineage>
        <taxon>Bacteria</taxon>
        <taxon>Pseudomonadati</taxon>
        <taxon>Pseudomonadota</taxon>
        <taxon>Alphaproteobacteria</taxon>
        <taxon>Rhodospirillales</taxon>
        <taxon>Rhodospirillaceae</taxon>
        <taxon>Ferrovibrio</taxon>
    </lineage>
</organism>
<name>A0ABV7VIR7_9PROT</name>
<sequence>MSANRIIGLAVFVAGLVLLGFAWHAADAPLEQASETLTGSYTDQTMWYWVLGAAAAIGGGALALFGRRA</sequence>
<keyword evidence="1" id="KW-1133">Transmembrane helix</keyword>
<comment type="caution">
    <text evidence="2">The sequence shown here is derived from an EMBL/GenBank/DDBJ whole genome shotgun (WGS) entry which is preliminary data.</text>
</comment>
<feature type="transmembrane region" description="Helical" evidence="1">
    <location>
        <begin position="7"/>
        <end position="26"/>
    </location>
</feature>
<dbReference type="Proteomes" id="UP001595711">
    <property type="component" value="Unassembled WGS sequence"/>
</dbReference>
<accession>A0ABV7VIR7</accession>
<proteinExistence type="predicted"/>
<dbReference type="InterPro" id="IPR021521">
    <property type="entry name" value="DUF3185"/>
</dbReference>
<dbReference type="EMBL" id="JBHRYJ010000002">
    <property type="protein sequence ID" value="MFC3676426.1"/>
    <property type="molecule type" value="Genomic_DNA"/>
</dbReference>
<keyword evidence="1" id="KW-0472">Membrane</keyword>
<reference evidence="3" key="1">
    <citation type="journal article" date="2019" name="Int. J. Syst. Evol. Microbiol.">
        <title>The Global Catalogue of Microorganisms (GCM) 10K type strain sequencing project: providing services to taxonomists for standard genome sequencing and annotation.</title>
        <authorList>
            <consortium name="The Broad Institute Genomics Platform"/>
            <consortium name="The Broad Institute Genome Sequencing Center for Infectious Disease"/>
            <person name="Wu L."/>
            <person name="Ma J."/>
        </authorList>
    </citation>
    <scope>NUCLEOTIDE SEQUENCE [LARGE SCALE GENOMIC DNA]</scope>
    <source>
        <strain evidence="3">KCTC 42182</strain>
    </source>
</reference>
<feature type="transmembrane region" description="Helical" evidence="1">
    <location>
        <begin position="46"/>
        <end position="65"/>
    </location>
</feature>
<evidence type="ECO:0000313" key="2">
    <source>
        <dbReference type="EMBL" id="MFC3676426.1"/>
    </source>
</evidence>
<gene>
    <name evidence="2" type="ORF">ACFOOQ_12790</name>
</gene>
<evidence type="ECO:0000256" key="1">
    <source>
        <dbReference type="SAM" id="Phobius"/>
    </source>
</evidence>
<keyword evidence="1" id="KW-0812">Transmembrane</keyword>
<evidence type="ECO:0000313" key="3">
    <source>
        <dbReference type="Proteomes" id="UP001595711"/>
    </source>
</evidence>
<dbReference type="RefSeq" id="WP_379727019.1">
    <property type="nucleotide sequence ID" value="NZ_JBHRYJ010000002.1"/>
</dbReference>
<keyword evidence="3" id="KW-1185">Reference proteome</keyword>
<dbReference type="Pfam" id="PF11381">
    <property type="entry name" value="DUF3185"/>
    <property type="match status" value="1"/>
</dbReference>